<evidence type="ECO:0000256" key="4">
    <source>
        <dbReference type="ARBA" id="ARBA00023125"/>
    </source>
</evidence>
<feature type="compositionally biased region" description="Basic and acidic residues" evidence="7">
    <location>
        <begin position="261"/>
        <end position="270"/>
    </location>
</feature>
<dbReference type="InterPro" id="IPR045843">
    <property type="entry name" value="IND-like"/>
</dbReference>
<comment type="subunit">
    <text evidence="2">Homodimer.</text>
</comment>
<gene>
    <name evidence="9" type="ORF">RND81_06G122000</name>
</gene>
<keyword evidence="6" id="KW-0539">Nucleus</keyword>
<evidence type="ECO:0000256" key="2">
    <source>
        <dbReference type="ARBA" id="ARBA00011738"/>
    </source>
</evidence>
<comment type="caution">
    <text evidence="9">The sequence shown here is derived from an EMBL/GenBank/DDBJ whole genome shotgun (WGS) entry which is preliminary data.</text>
</comment>
<feature type="compositionally biased region" description="Low complexity" evidence="7">
    <location>
        <begin position="154"/>
        <end position="171"/>
    </location>
</feature>
<dbReference type="PANTHER" id="PTHR16223:SF238">
    <property type="entry name" value="TRANSCRIPTION FACTOR BHLH114"/>
    <property type="match status" value="1"/>
</dbReference>
<organism evidence="9 10">
    <name type="scientific">Saponaria officinalis</name>
    <name type="common">Common soapwort</name>
    <name type="synonym">Lychnis saponaria</name>
    <dbReference type="NCBI Taxonomy" id="3572"/>
    <lineage>
        <taxon>Eukaryota</taxon>
        <taxon>Viridiplantae</taxon>
        <taxon>Streptophyta</taxon>
        <taxon>Embryophyta</taxon>
        <taxon>Tracheophyta</taxon>
        <taxon>Spermatophyta</taxon>
        <taxon>Magnoliopsida</taxon>
        <taxon>eudicotyledons</taxon>
        <taxon>Gunneridae</taxon>
        <taxon>Pentapetalae</taxon>
        <taxon>Caryophyllales</taxon>
        <taxon>Caryophyllaceae</taxon>
        <taxon>Caryophylleae</taxon>
        <taxon>Saponaria</taxon>
    </lineage>
</organism>
<proteinExistence type="predicted"/>
<dbReference type="InterPro" id="IPR036638">
    <property type="entry name" value="HLH_DNA-bd_sf"/>
</dbReference>
<evidence type="ECO:0000313" key="9">
    <source>
        <dbReference type="EMBL" id="KAK9714809.1"/>
    </source>
</evidence>
<evidence type="ECO:0000256" key="5">
    <source>
        <dbReference type="ARBA" id="ARBA00023163"/>
    </source>
</evidence>
<dbReference type="InterPro" id="IPR011598">
    <property type="entry name" value="bHLH_dom"/>
</dbReference>
<dbReference type="Proteomes" id="UP001443914">
    <property type="component" value="Unassembled WGS sequence"/>
</dbReference>
<dbReference type="EMBL" id="JBDFQZ010000006">
    <property type="protein sequence ID" value="KAK9714809.1"/>
    <property type="molecule type" value="Genomic_DNA"/>
</dbReference>
<protein>
    <recommendedName>
        <fullName evidence="8">BHLH domain-containing protein</fullName>
    </recommendedName>
</protein>
<reference evidence="9" key="1">
    <citation type="submission" date="2024-03" db="EMBL/GenBank/DDBJ databases">
        <title>WGS assembly of Saponaria officinalis var. Norfolk2.</title>
        <authorList>
            <person name="Jenkins J."/>
            <person name="Shu S."/>
            <person name="Grimwood J."/>
            <person name="Barry K."/>
            <person name="Goodstein D."/>
            <person name="Schmutz J."/>
            <person name="Leebens-Mack J."/>
            <person name="Osbourn A."/>
        </authorList>
    </citation>
    <scope>NUCLEOTIDE SEQUENCE [LARGE SCALE GENOMIC DNA]</scope>
    <source>
        <strain evidence="9">JIC</strain>
    </source>
</reference>
<dbReference type="Gene3D" id="4.10.280.10">
    <property type="entry name" value="Helix-loop-helix DNA-binding domain"/>
    <property type="match status" value="1"/>
</dbReference>
<sequence>MVEELFQGGVCGGTWWNPSLFSGGGGGSSLCSVAQLGGGCDMGGFVGWTHEIMKGRFSNVQVYDDNNNNNNNNLVFSAEFDSTFDTMGFDLSPTTSIIDWNQQQHQFCKGNNEENYESLLLQDNLNSKLNYDHDHIESNIQSLINSTKFPNQDESSPTLTTSSNSPEESSTITYEDGFTINYPMNSSASYLIQSLFNDDIDNEELINPNNDFGSMDSQISNGAQLSNGDYNNATNLSDIRAAFIPKSHNCAKLTTKLKHEEIRHESKKNLNNDQPAVKRPRIETPSSMPIFKVRKEKLGDRITALQQLVSPFGKTDTASVLHEAIEYIKFLHEQVHVLSTSYSKNGPTMQHQQISDNKEELNNKQDLRNRGLCLGPISSTYPVTQETPVDFWTPKFG</sequence>
<feature type="domain" description="BHLH" evidence="8">
    <location>
        <begin position="282"/>
        <end position="331"/>
    </location>
</feature>
<keyword evidence="10" id="KW-1185">Reference proteome</keyword>
<evidence type="ECO:0000256" key="7">
    <source>
        <dbReference type="SAM" id="MobiDB-lite"/>
    </source>
</evidence>
<dbReference type="FunFam" id="4.10.280.10:FF:000032">
    <property type="entry name" value="Transcription factor bHLH123 family"/>
    <property type="match status" value="1"/>
</dbReference>
<evidence type="ECO:0000256" key="1">
    <source>
        <dbReference type="ARBA" id="ARBA00004123"/>
    </source>
</evidence>
<accession>A0AAW1KB12</accession>
<dbReference type="GO" id="GO:0046983">
    <property type="term" value="F:protein dimerization activity"/>
    <property type="evidence" value="ECO:0007669"/>
    <property type="project" value="InterPro"/>
</dbReference>
<evidence type="ECO:0000313" key="10">
    <source>
        <dbReference type="Proteomes" id="UP001443914"/>
    </source>
</evidence>
<dbReference type="InterPro" id="IPR045239">
    <property type="entry name" value="bHLH95_bHLH"/>
</dbReference>
<name>A0AAW1KB12_SAPOF</name>
<feature type="region of interest" description="Disordered" evidence="7">
    <location>
        <begin position="261"/>
        <end position="281"/>
    </location>
</feature>
<evidence type="ECO:0000256" key="6">
    <source>
        <dbReference type="ARBA" id="ARBA00023242"/>
    </source>
</evidence>
<keyword evidence="3" id="KW-0805">Transcription regulation</keyword>
<dbReference type="SMART" id="SM00353">
    <property type="entry name" value="HLH"/>
    <property type="match status" value="1"/>
</dbReference>
<dbReference type="PANTHER" id="PTHR16223">
    <property type="entry name" value="TRANSCRIPTION FACTOR BHLH83-RELATED"/>
    <property type="match status" value="1"/>
</dbReference>
<keyword evidence="4" id="KW-0238">DNA-binding</keyword>
<keyword evidence="5" id="KW-0804">Transcription</keyword>
<evidence type="ECO:0000256" key="3">
    <source>
        <dbReference type="ARBA" id="ARBA00023015"/>
    </source>
</evidence>
<dbReference type="AlphaFoldDB" id="A0AAW1KB12"/>
<dbReference type="GO" id="GO:0000981">
    <property type="term" value="F:DNA-binding transcription factor activity, RNA polymerase II-specific"/>
    <property type="evidence" value="ECO:0007669"/>
    <property type="project" value="TreeGrafter"/>
</dbReference>
<dbReference type="GO" id="GO:0005634">
    <property type="term" value="C:nucleus"/>
    <property type="evidence" value="ECO:0007669"/>
    <property type="project" value="UniProtKB-SubCell"/>
</dbReference>
<evidence type="ECO:0000259" key="8">
    <source>
        <dbReference type="PROSITE" id="PS50888"/>
    </source>
</evidence>
<dbReference type="GO" id="GO:0000978">
    <property type="term" value="F:RNA polymerase II cis-regulatory region sequence-specific DNA binding"/>
    <property type="evidence" value="ECO:0007669"/>
    <property type="project" value="TreeGrafter"/>
</dbReference>
<dbReference type="CDD" id="cd11393">
    <property type="entry name" value="bHLH_AtbHLH_like"/>
    <property type="match status" value="1"/>
</dbReference>
<comment type="subcellular location">
    <subcellularLocation>
        <location evidence="1">Nucleus</location>
    </subcellularLocation>
</comment>
<feature type="region of interest" description="Disordered" evidence="7">
    <location>
        <begin position="147"/>
        <end position="171"/>
    </location>
</feature>
<dbReference type="PROSITE" id="PS50888">
    <property type="entry name" value="BHLH"/>
    <property type="match status" value="1"/>
</dbReference>
<dbReference type="SUPFAM" id="SSF47459">
    <property type="entry name" value="HLH, helix-loop-helix DNA-binding domain"/>
    <property type="match status" value="1"/>
</dbReference>